<feature type="region of interest" description="Disordered" evidence="1">
    <location>
        <begin position="91"/>
        <end position="122"/>
    </location>
</feature>
<dbReference type="InterPro" id="IPR025271">
    <property type="entry name" value="CCDC28"/>
</dbReference>
<feature type="region of interest" description="Disordered" evidence="1">
    <location>
        <begin position="1"/>
        <end position="31"/>
    </location>
</feature>
<evidence type="ECO:0000313" key="3">
    <source>
        <dbReference type="Proteomes" id="UP000018888"/>
    </source>
</evidence>
<dbReference type="VEuPathDB" id="FungiDB:RhiirFUN_009317"/>
<reference evidence="2 3" key="2">
    <citation type="journal article" date="2018" name="New Phytol.">
        <title>High intraspecific genome diversity in the model arbuscular mycorrhizal symbiont Rhizophagus irregularis.</title>
        <authorList>
            <person name="Chen E.C.H."/>
            <person name="Morin E."/>
            <person name="Beaudet D."/>
            <person name="Noel J."/>
            <person name="Yildirir G."/>
            <person name="Ndikumana S."/>
            <person name="Charron P."/>
            <person name="St-Onge C."/>
            <person name="Giorgi J."/>
            <person name="Kruger M."/>
            <person name="Marton T."/>
            <person name="Ropars J."/>
            <person name="Grigoriev I.V."/>
            <person name="Hainaut M."/>
            <person name="Henrissat B."/>
            <person name="Roux C."/>
            <person name="Martin F."/>
            <person name="Corradi N."/>
        </authorList>
    </citation>
    <scope>NUCLEOTIDE SEQUENCE [LARGE SCALE GENOMIC DNA]</scope>
    <source>
        <strain evidence="2 3">DAOM 197198</strain>
    </source>
</reference>
<dbReference type="Proteomes" id="UP000018888">
    <property type="component" value="Unassembled WGS sequence"/>
</dbReference>
<dbReference type="AlphaFoldDB" id="A0A2H5R4B1"/>
<sequence>MLLGRLIMEKQTPTTPQFTTSTSHLPRPPIDHEKALDTLENDFKRMDKMFASGEMRVFGRNSDSMFKELDLIHKKQVSLAIEHISLERLPDEEMPLGSETAENSEENFKRNSERFTKKEQDLNNLMTNLNNLLGKLEDLGQSMKISEPKK</sequence>
<reference evidence="2 3" key="1">
    <citation type="journal article" date="2013" name="Proc. Natl. Acad. Sci. U.S.A.">
        <title>Genome of an arbuscular mycorrhizal fungus provides insight into the oldest plant symbiosis.</title>
        <authorList>
            <person name="Tisserant E."/>
            <person name="Malbreil M."/>
            <person name="Kuo A."/>
            <person name="Kohler A."/>
            <person name="Symeonidi A."/>
            <person name="Balestrini R."/>
            <person name="Charron P."/>
            <person name="Duensing N."/>
            <person name="Frei Dit Frey N."/>
            <person name="Gianinazzi-Pearson V."/>
            <person name="Gilbert L.B."/>
            <person name="Handa Y."/>
            <person name="Herr J.R."/>
            <person name="Hijri M."/>
            <person name="Koul R."/>
            <person name="Kawaguchi M."/>
            <person name="Krajinski F."/>
            <person name="Lammers P.J."/>
            <person name="Masclaux F.G."/>
            <person name="Murat C."/>
            <person name="Morin E."/>
            <person name="Ndikumana S."/>
            <person name="Pagni M."/>
            <person name="Petitpierre D."/>
            <person name="Requena N."/>
            <person name="Rosikiewicz P."/>
            <person name="Riley R."/>
            <person name="Saito K."/>
            <person name="San Clemente H."/>
            <person name="Shapiro H."/>
            <person name="van Tuinen D."/>
            <person name="Becard G."/>
            <person name="Bonfante P."/>
            <person name="Paszkowski U."/>
            <person name="Shachar-Hill Y.Y."/>
            <person name="Tuskan G.A."/>
            <person name="Young P.W."/>
            <person name="Sanders I.R."/>
            <person name="Henrissat B."/>
            <person name="Rensing S.A."/>
            <person name="Grigoriev I.V."/>
            <person name="Corradi N."/>
            <person name="Roux C."/>
            <person name="Martin F."/>
        </authorList>
    </citation>
    <scope>NUCLEOTIDE SEQUENCE [LARGE SCALE GENOMIC DNA]</scope>
    <source>
        <strain evidence="2 3">DAOM 197198</strain>
    </source>
</reference>
<gene>
    <name evidence="2" type="ORF">GLOIN_2v1642175</name>
</gene>
<dbReference type="EMBL" id="AUPC02000162">
    <property type="protein sequence ID" value="POG67888.1"/>
    <property type="molecule type" value="Genomic_DNA"/>
</dbReference>
<keyword evidence="3" id="KW-1185">Reference proteome</keyword>
<dbReference type="Pfam" id="PF13270">
    <property type="entry name" value="CCDC28"/>
    <property type="match status" value="1"/>
</dbReference>
<comment type="caution">
    <text evidence="2">The sequence shown here is derived from an EMBL/GenBank/DDBJ whole genome shotgun (WGS) entry which is preliminary data.</text>
</comment>
<evidence type="ECO:0000313" key="2">
    <source>
        <dbReference type="EMBL" id="POG67888.1"/>
    </source>
</evidence>
<organism evidence="2 3">
    <name type="scientific">Rhizophagus irregularis (strain DAOM 181602 / DAOM 197198 / MUCL 43194)</name>
    <name type="common">Arbuscular mycorrhizal fungus</name>
    <name type="synonym">Glomus intraradices</name>
    <dbReference type="NCBI Taxonomy" id="747089"/>
    <lineage>
        <taxon>Eukaryota</taxon>
        <taxon>Fungi</taxon>
        <taxon>Fungi incertae sedis</taxon>
        <taxon>Mucoromycota</taxon>
        <taxon>Glomeromycotina</taxon>
        <taxon>Glomeromycetes</taxon>
        <taxon>Glomerales</taxon>
        <taxon>Glomeraceae</taxon>
        <taxon>Rhizophagus</taxon>
    </lineage>
</organism>
<feature type="compositionally biased region" description="Basic and acidic residues" evidence="1">
    <location>
        <begin position="106"/>
        <end position="121"/>
    </location>
</feature>
<dbReference type="SMR" id="A0A2H5R4B1"/>
<evidence type="ECO:0000256" key="1">
    <source>
        <dbReference type="SAM" id="MobiDB-lite"/>
    </source>
</evidence>
<name>A0A2H5R4B1_RHIID</name>
<protein>
    <submittedName>
        <fullName evidence="2">Uncharacterized protein</fullName>
    </submittedName>
</protein>
<feature type="compositionally biased region" description="Low complexity" evidence="1">
    <location>
        <begin position="11"/>
        <end position="23"/>
    </location>
</feature>
<accession>A0A2H5R4B1</accession>
<proteinExistence type="predicted"/>